<evidence type="ECO:0000256" key="3">
    <source>
        <dbReference type="ARBA" id="ARBA00022692"/>
    </source>
</evidence>
<dbReference type="PANTHER" id="PTHR43370:SF1">
    <property type="entry name" value="GUANOSINE ABC TRANSPORTER PERMEASE PROTEIN NUPQ"/>
    <property type="match status" value="1"/>
</dbReference>
<keyword evidence="8" id="KW-1185">Reference proteome</keyword>
<feature type="transmembrane region" description="Helical" evidence="6">
    <location>
        <begin position="80"/>
        <end position="101"/>
    </location>
</feature>
<feature type="transmembrane region" description="Helical" evidence="6">
    <location>
        <begin position="332"/>
        <end position="352"/>
    </location>
</feature>
<feature type="transmembrane region" description="Helical" evidence="6">
    <location>
        <begin position="136"/>
        <end position="158"/>
    </location>
</feature>
<evidence type="ECO:0000256" key="1">
    <source>
        <dbReference type="ARBA" id="ARBA00004651"/>
    </source>
</evidence>
<feature type="transmembrane region" description="Helical" evidence="6">
    <location>
        <begin position="359"/>
        <end position="377"/>
    </location>
</feature>
<comment type="caution">
    <text evidence="7">The sequence shown here is derived from an EMBL/GenBank/DDBJ whole genome shotgun (WGS) entry which is preliminary data.</text>
</comment>
<accession>A0ABN2HDM2</accession>
<feature type="transmembrane region" description="Helical" evidence="6">
    <location>
        <begin position="296"/>
        <end position="320"/>
    </location>
</feature>
<keyword evidence="4 6" id="KW-1133">Transmembrane helix</keyword>
<evidence type="ECO:0000256" key="6">
    <source>
        <dbReference type="SAM" id="Phobius"/>
    </source>
</evidence>
<dbReference type="Proteomes" id="UP001500618">
    <property type="component" value="Unassembled WGS sequence"/>
</dbReference>
<proteinExistence type="predicted"/>
<feature type="transmembrane region" description="Helical" evidence="6">
    <location>
        <begin position="260"/>
        <end position="284"/>
    </location>
</feature>
<gene>
    <name evidence="7" type="ORF">GCM10009765_39390</name>
</gene>
<feature type="transmembrane region" description="Helical" evidence="6">
    <location>
        <begin position="26"/>
        <end position="43"/>
    </location>
</feature>
<protein>
    <submittedName>
        <fullName evidence="7">ABC transporter permease</fullName>
    </submittedName>
</protein>
<dbReference type="PANTHER" id="PTHR43370">
    <property type="entry name" value="SUGAR ABC TRANSPORTER INTEGRAL MEMBRANE PROTEIN-RELATED"/>
    <property type="match status" value="1"/>
</dbReference>
<keyword evidence="2" id="KW-1003">Cell membrane</keyword>
<evidence type="ECO:0000256" key="4">
    <source>
        <dbReference type="ARBA" id="ARBA00022989"/>
    </source>
</evidence>
<feature type="transmembrane region" description="Helical" evidence="6">
    <location>
        <begin position="55"/>
        <end position="74"/>
    </location>
</feature>
<organism evidence="7 8">
    <name type="scientific">Fodinicola feengrottensis</name>
    <dbReference type="NCBI Taxonomy" id="435914"/>
    <lineage>
        <taxon>Bacteria</taxon>
        <taxon>Bacillati</taxon>
        <taxon>Actinomycetota</taxon>
        <taxon>Actinomycetes</taxon>
        <taxon>Mycobacteriales</taxon>
        <taxon>Fodinicola</taxon>
    </lineage>
</organism>
<sequence length="419" mass="43765">MSTATDITLAPSLGATAGPKLDWRRGLIITGGLFLLLCLVRTLTGADDITSGGQISAAITLAIPVGLAGLGGLWAERAGVVNIGLEGMMILGTWSGAYFCLAFNSPWAALVGGVVGGALGGLVHAIATVTFGVDHIISGVAINIIGQGVARYLAVIAFTGKGGGATQSPPVPGFDTIGIPGMTGLLRPIESKHWFLISDLAGLLRGVTTGLSWLTIIAILMVPLTFLVLWRTSFGLRLRSCGENPIAAETLGVNVYRMKYAAVIVSGGMAGMAGAFLVTVASSIYREGQTGGRGYIGLAAMIFGNWRPGGLAAGATLFGFTDALQSRQNSSVHALLFFVALLVVLLSAWNLWRRRWLQGGIGLFIAVLLVVWFFLSTTVPQELITYTPHITTLLVLSLAAQRLRMPAADGVIYRRGQGG</sequence>
<dbReference type="RefSeq" id="WP_163572950.1">
    <property type="nucleotide sequence ID" value="NZ_BAAANY010000014.1"/>
</dbReference>
<comment type="subcellular location">
    <subcellularLocation>
        <location evidence="1">Cell membrane</location>
        <topology evidence="1">Multi-pass membrane protein</topology>
    </subcellularLocation>
</comment>
<keyword evidence="3 6" id="KW-0812">Transmembrane</keyword>
<reference evidence="7 8" key="1">
    <citation type="journal article" date="2019" name="Int. J. Syst. Evol. Microbiol.">
        <title>The Global Catalogue of Microorganisms (GCM) 10K type strain sequencing project: providing services to taxonomists for standard genome sequencing and annotation.</title>
        <authorList>
            <consortium name="The Broad Institute Genomics Platform"/>
            <consortium name="The Broad Institute Genome Sequencing Center for Infectious Disease"/>
            <person name="Wu L."/>
            <person name="Ma J."/>
        </authorList>
    </citation>
    <scope>NUCLEOTIDE SEQUENCE [LARGE SCALE GENOMIC DNA]</scope>
    <source>
        <strain evidence="7 8">JCM 14718</strain>
    </source>
</reference>
<feature type="transmembrane region" description="Helical" evidence="6">
    <location>
        <begin position="108"/>
        <end position="130"/>
    </location>
</feature>
<dbReference type="EMBL" id="BAAANY010000014">
    <property type="protein sequence ID" value="GAA1686138.1"/>
    <property type="molecule type" value="Genomic_DNA"/>
</dbReference>
<name>A0ABN2HDM2_9ACTN</name>
<evidence type="ECO:0000313" key="8">
    <source>
        <dbReference type="Proteomes" id="UP001500618"/>
    </source>
</evidence>
<dbReference type="InterPro" id="IPR001851">
    <property type="entry name" value="ABC_transp_permease"/>
</dbReference>
<keyword evidence="5 6" id="KW-0472">Membrane</keyword>
<evidence type="ECO:0000256" key="5">
    <source>
        <dbReference type="ARBA" id="ARBA00023136"/>
    </source>
</evidence>
<evidence type="ECO:0000256" key="2">
    <source>
        <dbReference type="ARBA" id="ARBA00022475"/>
    </source>
</evidence>
<evidence type="ECO:0000313" key="7">
    <source>
        <dbReference type="EMBL" id="GAA1686138.1"/>
    </source>
</evidence>
<dbReference type="Pfam" id="PF02653">
    <property type="entry name" value="BPD_transp_2"/>
    <property type="match status" value="1"/>
</dbReference>
<dbReference type="CDD" id="cd06580">
    <property type="entry name" value="TM_PBP1_transp_TpRbsC_like"/>
    <property type="match status" value="1"/>
</dbReference>
<feature type="transmembrane region" description="Helical" evidence="6">
    <location>
        <begin position="211"/>
        <end position="230"/>
    </location>
</feature>